<reference evidence="2 3" key="1">
    <citation type="submission" date="2018-06" db="EMBL/GenBank/DDBJ databases">
        <title>Genome analysis of cellulolytic fungus Trichoderma lentiforme CFAM-422.</title>
        <authorList>
            <person name="Steindorff A.S."/>
            <person name="Formighieri E.F."/>
            <person name="Midorikawa G.E.O."/>
            <person name="Tamietti M.S."/>
            <person name="Ramos E.Z."/>
            <person name="Silva A.S."/>
            <person name="Bon E.P.S."/>
            <person name="Mendes T.D."/>
            <person name="Damaso M.C.T."/>
            <person name="Favaro L.C.L."/>
        </authorList>
    </citation>
    <scope>NUCLEOTIDE SEQUENCE [LARGE SCALE GENOMIC DNA]</scope>
    <source>
        <strain evidence="2 3">CFAM-422</strain>
    </source>
</reference>
<gene>
    <name evidence="2" type="ORF">CFAM422_013362</name>
</gene>
<dbReference type="AlphaFoldDB" id="A0A9P5C7T1"/>
<dbReference type="PANTHER" id="PTHR43162">
    <property type="match status" value="1"/>
</dbReference>
<feature type="domain" description="NAD(P)-binding" evidence="1">
    <location>
        <begin position="6"/>
        <end position="112"/>
    </location>
</feature>
<dbReference type="Pfam" id="PF13460">
    <property type="entry name" value="NAD_binding_10"/>
    <property type="match status" value="1"/>
</dbReference>
<dbReference type="InterPro" id="IPR016040">
    <property type="entry name" value="NAD(P)-bd_dom"/>
</dbReference>
<name>A0A9P5C7T1_9HYPO</name>
<dbReference type="PANTHER" id="PTHR43162:SF1">
    <property type="entry name" value="PRESTALK A DIFFERENTIATION PROTEIN A"/>
    <property type="match status" value="1"/>
</dbReference>
<evidence type="ECO:0000313" key="2">
    <source>
        <dbReference type="EMBL" id="KAF3054666.1"/>
    </source>
</evidence>
<proteinExistence type="predicted"/>
<organism evidence="2 3">
    <name type="scientific">Trichoderma lentiforme</name>
    <dbReference type="NCBI Taxonomy" id="1567552"/>
    <lineage>
        <taxon>Eukaryota</taxon>
        <taxon>Fungi</taxon>
        <taxon>Dikarya</taxon>
        <taxon>Ascomycota</taxon>
        <taxon>Pezizomycotina</taxon>
        <taxon>Sordariomycetes</taxon>
        <taxon>Hypocreomycetidae</taxon>
        <taxon>Hypocreales</taxon>
        <taxon>Hypocreaceae</taxon>
        <taxon>Trichoderma</taxon>
    </lineage>
</organism>
<protein>
    <recommendedName>
        <fullName evidence="1">NAD(P)-binding domain-containing protein</fullName>
    </recommendedName>
</protein>
<sequence length="292" mass="31359">MFAIVGAAGKVGYATSLALRDAGMPVKAILRDESKARRLTEIGCEIAIADLLDCKALAKAIGDAHTVQIILPPSPQAKDPAEEMRRGIESLASALEEARPKRVLAISDYGAHITNDIGMPTLCRTFEERLSKLDCHKVFLRSAEHMQGWGRAIPRAIESGTLPSFHDPLDMVFPTVSAPDVGVIAADILLRPASDKIVEIVHAEGPRRYSANDVAAVLSKLLGRTINAEAVPRSQWKGAFGSVMSPSLAELLIKANDAQNEGGLVDVEPDAKEVRYGTTELLDALRPFAPPQ</sequence>
<comment type="caution">
    <text evidence="2">The sequence shown here is derived from an EMBL/GenBank/DDBJ whole genome shotgun (WGS) entry which is preliminary data.</text>
</comment>
<dbReference type="InterPro" id="IPR036291">
    <property type="entry name" value="NAD(P)-bd_dom_sf"/>
</dbReference>
<accession>A0A9P5C7T1</accession>
<dbReference type="SUPFAM" id="SSF51735">
    <property type="entry name" value="NAD(P)-binding Rossmann-fold domains"/>
    <property type="match status" value="1"/>
</dbReference>
<dbReference type="InterPro" id="IPR051604">
    <property type="entry name" value="Ergot_Alk_Oxidoreductase"/>
</dbReference>
<evidence type="ECO:0000313" key="3">
    <source>
        <dbReference type="Proteomes" id="UP000801864"/>
    </source>
</evidence>
<keyword evidence="3" id="KW-1185">Reference proteome</keyword>
<evidence type="ECO:0000259" key="1">
    <source>
        <dbReference type="Pfam" id="PF13460"/>
    </source>
</evidence>
<dbReference type="Gene3D" id="3.40.50.720">
    <property type="entry name" value="NAD(P)-binding Rossmann-like Domain"/>
    <property type="match status" value="1"/>
</dbReference>
<dbReference type="EMBL" id="QLNT01000044">
    <property type="protein sequence ID" value="KAF3054666.1"/>
    <property type="molecule type" value="Genomic_DNA"/>
</dbReference>
<dbReference type="Gene3D" id="3.90.25.10">
    <property type="entry name" value="UDP-galactose 4-epimerase, domain 1"/>
    <property type="match status" value="1"/>
</dbReference>
<dbReference type="Proteomes" id="UP000801864">
    <property type="component" value="Unassembled WGS sequence"/>
</dbReference>